<dbReference type="SUPFAM" id="SSF52540">
    <property type="entry name" value="P-loop containing nucleoside triphosphate hydrolases"/>
    <property type="match status" value="1"/>
</dbReference>
<feature type="transmembrane region" description="Helical" evidence="9">
    <location>
        <begin position="126"/>
        <end position="149"/>
    </location>
</feature>
<dbReference type="GO" id="GO:0015421">
    <property type="term" value="F:ABC-type oligopeptide transporter activity"/>
    <property type="evidence" value="ECO:0007669"/>
    <property type="project" value="TreeGrafter"/>
</dbReference>
<keyword evidence="7 9" id="KW-1133">Transmembrane helix</keyword>
<feature type="transmembrane region" description="Helical" evidence="9">
    <location>
        <begin position="12"/>
        <end position="31"/>
    </location>
</feature>
<protein>
    <submittedName>
        <fullName evidence="12">ATP-binding cassette, subfamily B</fullName>
    </submittedName>
</protein>
<proteinExistence type="predicted"/>
<dbReference type="CDD" id="cd18548">
    <property type="entry name" value="ABC_6TM_Tm287_like"/>
    <property type="match status" value="1"/>
</dbReference>
<dbReference type="InterPro" id="IPR011527">
    <property type="entry name" value="ABC1_TM_dom"/>
</dbReference>
<evidence type="ECO:0000259" key="10">
    <source>
        <dbReference type="PROSITE" id="PS50893"/>
    </source>
</evidence>
<dbReference type="Pfam" id="PF00005">
    <property type="entry name" value="ABC_tran"/>
    <property type="match status" value="1"/>
</dbReference>
<dbReference type="PANTHER" id="PTHR43394:SF1">
    <property type="entry name" value="ATP-BINDING CASSETTE SUB-FAMILY B MEMBER 10, MITOCHONDRIAL"/>
    <property type="match status" value="1"/>
</dbReference>
<dbReference type="FunFam" id="3.40.50.300:FF:000221">
    <property type="entry name" value="Multidrug ABC transporter ATP-binding protein"/>
    <property type="match status" value="1"/>
</dbReference>
<evidence type="ECO:0000313" key="13">
    <source>
        <dbReference type="Proteomes" id="UP000219573"/>
    </source>
</evidence>
<evidence type="ECO:0000256" key="2">
    <source>
        <dbReference type="ARBA" id="ARBA00022448"/>
    </source>
</evidence>
<keyword evidence="8 9" id="KW-0472">Membrane</keyword>
<feature type="transmembrane region" description="Helical" evidence="9">
    <location>
        <begin position="236"/>
        <end position="260"/>
    </location>
</feature>
<keyword evidence="4 9" id="KW-0812">Transmembrane</keyword>
<evidence type="ECO:0000256" key="1">
    <source>
        <dbReference type="ARBA" id="ARBA00004651"/>
    </source>
</evidence>
<dbReference type="Pfam" id="PF00664">
    <property type="entry name" value="ABC_membrane"/>
    <property type="match status" value="1"/>
</dbReference>
<dbReference type="InterPro" id="IPR036640">
    <property type="entry name" value="ABC1_TM_sf"/>
</dbReference>
<evidence type="ECO:0000256" key="7">
    <source>
        <dbReference type="ARBA" id="ARBA00022989"/>
    </source>
</evidence>
<keyword evidence="3" id="KW-1003">Cell membrane</keyword>
<dbReference type="AlphaFoldDB" id="A0A285IHY0"/>
<feature type="transmembrane region" description="Helical" evidence="9">
    <location>
        <begin position="155"/>
        <end position="173"/>
    </location>
</feature>
<dbReference type="FunFam" id="1.20.1560.10:FF:000040">
    <property type="entry name" value="Multidrug ABC transporter ATP-binding protein"/>
    <property type="match status" value="1"/>
</dbReference>
<dbReference type="InterPro" id="IPR027417">
    <property type="entry name" value="P-loop_NTPase"/>
</dbReference>
<name>A0A285IHY0_9FIRM</name>
<keyword evidence="2" id="KW-0813">Transport</keyword>
<dbReference type="GO" id="GO:0005524">
    <property type="term" value="F:ATP binding"/>
    <property type="evidence" value="ECO:0007669"/>
    <property type="project" value="UniProtKB-KW"/>
</dbReference>
<comment type="subcellular location">
    <subcellularLocation>
        <location evidence="1">Cell membrane</location>
        <topology evidence="1">Multi-pass membrane protein</topology>
    </subcellularLocation>
</comment>
<sequence>MKKVLLYLKSYWKFALLAALLMGVEVTMDLLQPKLMEKIIDIGIAGMNLDFVLKTCLLMIGITIIGLFGGVGCSIFSTIAAQNIGADLRNDLFAKIQSFSFKNLDELNTGNLITVLTNDINTIQRIIMMGLAMMVRSPLLVIGSFIMAIITIPKLSWIIVLITPIIVAVLLTVNKRVYPLFYKVQQKLDQINTVIQENLAGIRVVKAFVRSNHEKERFRQSNEDYMLANITANQTMAVVMPLMILILNLAIVAVVWFGGIEINQGNLQAGSVIAFINYLMRLLQSLTMLGMVLIDISRATVSANRVENILKIEPTIKADHKQDDTFEIKGQIIFEDVSFSYDEDGEPTLSNLNFTIEAGETVGILGETGSGKSTLIQLIPRLYDVSSGRILIDGRDITEISPKTLRKQIGLVLQEAILFSGTIKENIGFGTGQISDQEMVEAAQIAQAEEFISSFKDSYDSPLSQRGVNLSGGQKQRLSIARTLALKTPILIFDDSTSAVDTKTESLILEALQQKRKDTTNIIIAQRISSIIEADKILVLEDGQITAIGTHQELLTTSKIYQDIYNSQFAKEEKNYA</sequence>
<dbReference type="Gene3D" id="3.40.50.300">
    <property type="entry name" value="P-loop containing nucleotide triphosphate hydrolases"/>
    <property type="match status" value="1"/>
</dbReference>
<keyword evidence="13" id="KW-1185">Reference proteome</keyword>
<dbReference type="PROSITE" id="PS50893">
    <property type="entry name" value="ABC_TRANSPORTER_2"/>
    <property type="match status" value="1"/>
</dbReference>
<dbReference type="InterPro" id="IPR003439">
    <property type="entry name" value="ABC_transporter-like_ATP-bd"/>
</dbReference>
<dbReference type="Gene3D" id="1.20.1560.10">
    <property type="entry name" value="ABC transporter type 1, transmembrane domain"/>
    <property type="match status" value="1"/>
</dbReference>
<dbReference type="InterPro" id="IPR003593">
    <property type="entry name" value="AAA+_ATPase"/>
</dbReference>
<feature type="transmembrane region" description="Helical" evidence="9">
    <location>
        <begin position="272"/>
        <end position="294"/>
    </location>
</feature>
<dbReference type="PANTHER" id="PTHR43394">
    <property type="entry name" value="ATP-DEPENDENT PERMEASE MDL1, MITOCHONDRIAL"/>
    <property type="match status" value="1"/>
</dbReference>
<evidence type="ECO:0000313" key="12">
    <source>
        <dbReference type="EMBL" id="SNY46541.1"/>
    </source>
</evidence>
<dbReference type="InterPro" id="IPR039421">
    <property type="entry name" value="Type_1_exporter"/>
</dbReference>
<dbReference type="EMBL" id="OBDZ01000043">
    <property type="protein sequence ID" value="SNY46541.1"/>
    <property type="molecule type" value="Genomic_DNA"/>
</dbReference>
<dbReference type="OrthoDB" id="9762778at2"/>
<dbReference type="GO" id="GO:0005886">
    <property type="term" value="C:plasma membrane"/>
    <property type="evidence" value="ECO:0007669"/>
    <property type="project" value="UniProtKB-SubCell"/>
</dbReference>
<dbReference type="RefSeq" id="WP_097019536.1">
    <property type="nucleotide sequence ID" value="NZ_OBDZ01000043.1"/>
</dbReference>
<evidence type="ECO:0000256" key="5">
    <source>
        <dbReference type="ARBA" id="ARBA00022741"/>
    </source>
</evidence>
<evidence type="ECO:0000256" key="3">
    <source>
        <dbReference type="ARBA" id="ARBA00022475"/>
    </source>
</evidence>
<keyword evidence="5" id="KW-0547">Nucleotide-binding</keyword>
<evidence type="ECO:0000256" key="8">
    <source>
        <dbReference type="ARBA" id="ARBA00023136"/>
    </source>
</evidence>
<evidence type="ECO:0000256" key="6">
    <source>
        <dbReference type="ARBA" id="ARBA00022840"/>
    </source>
</evidence>
<reference evidence="13" key="1">
    <citation type="submission" date="2017-09" db="EMBL/GenBank/DDBJ databases">
        <authorList>
            <person name="Varghese N."/>
            <person name="Submissions S."/>
        </authorList>
    </citation>
    <scope>NUCLEOTIDE SEQUENCE [LARGE SCALE GENOMIC DNA]</scope>
    <source>
        <strain evidence="13">MSL47</strain>
    </source>
</reference>
<evidence type="ECO:0000259" key="11">
    <source>
        <dbReference type="PROSITE" id="PS50929"/>
    </source>
</evidence>
<feature type="domain" description="ABC transmembrane type-1" evidence="11">
    <location>
        <begin position="16"/>
        <end position="298"/>
    </location>
</feature>
<dbReference type="SMART" id="SM00382">
    <property type="entry name" value="AAA"/>
    <property type="match status" value="1"/>
</dbReference>
<dbReference type="InterPro" id="IPR017871">
    <property type="entry name" value="ABC_transporter-like_CS"/>
</dbReference>
<evidence type="ECO:0000256" key="9">
    <source>
        <dbReference type="SAM" id="Phobius"/>
    </source>
</evidence>
<accession>A0A285IHY0</accession>
<dbReference type="SUPFAM" id="SSF90123">
    <property type="entry name" value="ABC transporter transmembrane region"/>
    <property type="match status" value="1"/>
</dbReference>
<feature type="domain" description="ABC transporter" evidence="10">
    <location>
        <begin position="332"/>
        <end position="567"/>
    </location>
</feature>
<dbReference type="PROSITE" id="PS00211">
    <property type="entry name" value="ABC_TRANSPORTER_1"/>
    <property type="match status" value="1"/>
</dbReference>
<dbReference type="PROSITE" id="PS50929">
    <property type="entry name" value="ABC_TM1F"/>
    <property type="match status" value="1"/>
</dbReference>
<evidence type="ECO:0000256" key="4">
    <source>
        <dbReference type="ARBA" id="ARBA00022692"/>
    </source>
</evidence>
<gene>
    <name evidence="12" type="ORF">SAMN06265827_1436</name>
</gene>
<dbReference type="GO" id="GO:0016887">
    <property type="term" value="F:ATP hydrolysis activity"/>
    <property type="evidence" value="ECO:0007669"/>
    <property type="project" value="InterPro"/>
</dbReference>
<dbReference type="Proteomes" id="UP000219573">
    <property type="component" value="Unassembled WGS sequence"/>
</dbReference>
<feature type="transmembrane region" description="Helical" evidence="9">
    <location>
        <begin position="51"/>
        <end position="79"/>
    </location>
</feature>
<organism evidence="12 13">
    <name type="scientific">Orenia metallireducens</name>
    <dbReference type="NCBI Taxonomy" id="1413210"/>
    <lineage>
        <taxon>Bacteria</taxon>
        <taxon>Bacillati</taxon>
        <taxon>Bacillota</taxon>
        <taxon>Clostridia</taxon>
        <taxon>Halanaerobiales</taxon>
        <taxon>Halobacteroidaceae</taxon>
        <taxon>Orenia</taxon>
    </lineage>
</organism>
<keyword evidence="6 12" id="KW-0067">ATP-binding</keyword>